<evidence type="ECO:0000313" key="1">
    <source>
        <dbReference type="EMBL" id="KAE9543493.1"/>
    </source>
</evidence>
<organism evidence="1 2">
    <name type="scientific">Aphis glycines</name>
    <name type="common">Soybean aphid</name>
    <dbReference type="NCBI Taxonomy" id="307491"/>
    <lineage>
        <taxon>Eukaryota</taxon>
        <taxon>Metazoa</taxon>
        <taxon>Ecdysozoa</taxon>
        <taxon>Arthropoda</taxon>
        <taxon>Hexapoda</taxon>
        <taxon>Insecta</taxon>
        <taxon>Pterygota</taxon>
        <taxon>Neoptera</taxon>
        <taxon>Paraneoptera</taxon>
        <taxon>Hemiptera</taxon>
        <taxon>Sternorrhyncha</taxon>
        <taxon>Aphidomorpha</taxon>
        <taxon>Aphidoidea</taxon>
        <taxon>Aphididae</taxon>
        <taxon>Aphidini</taxon>
        <taxon>Aphis</taxon>
        <taxon>Aphis</taxon>
    </lineage>
</organism>
<dbReference type="OrthoDB" id="6619319at2759"/>
<comment type="caution">
    <text evidence="1">The sequence shown here is derived from an EMBL/GenBank/DDBJ whole genome shotgun (WGS) entry which is preliminary data.</text>
</comment>
<reference evidence="1 2" key="1">
    <citation type="submission" date="2019-08" db="EMBL/GenBank/DDBJ databases">
        <title>The genome of the soybean aphid Biotype 1, its phylome, world population structure and adaptation to the North American continent.</title>
        <authorList>
            <person name="Giordano R."/>
            <person name="Donthu R.K."/>
            <person name="Hernandez A.G."/>
            <person name="Wright C.L."/>
            <person name="Zimin A.V."/>
        </authorList>
    </citation>
    <scope>NUCLEOTIDE SEQUENCE [LARGE SCALE GENOMIC DNA]</scope>
    <source>
        <tissue evidence="1">Whole aphids</tissue>
    </source>
</reference>
<keyword evidence="2" id="KW-1185">Reference proteome</keyword>
<name>A0A6G0U3H8_APHGL</name>
<dbReference type="InterPro" id="IPR052560">
    <property type="entry name" value="RdDP_mobile_element"/>
</dbReference>
<evidence type="ECO:0000313" key="2">
    <source>
        <dbReference type="Proteomes" id="UP000475862"/>
    </source>
</evidence>
<dbReference type="PANTHER" id="PTHR36688:SF2">
    <property type="entry name" value="ENDONUCLEASE_EXONUCLEASE_PHOSPHATASE DOMAIN-CONTAINING PROTEIN"/>
    <property type="match status" value="1"/>
</dbReference>
<gene>
    <name evidence="1" type="ORF">AGLY_002293</name>
</gene>
<dbReference type="AlphaFoldDB" id="A0A6G0U3H8"/>
<evidence type="ECO:0008006" key="3">
    <source>
        <dbReference type="Google" id="ProtNLM"/>
    </source>
</evidence>
<dbReference type="PANTHER" id="PTHR36688">
    <property type="entry name" value="ENDO/EXONUCLEASE/PHOSPHATASE DOMAIN-CONTAINING PROTEIN"/>
    <property type="match status" value="1"/>
</dbReference>
<dbReference type="Proteomes" id="UP000475862">
    <property type="component" value="Unassembled WGS sequence"/>
</dbReference>
<sequence>MSGFLIYRNACANTTRILKQEKKNSWKKFCSNLNPAHPIQHLWTTAKRYKNCINPIFRPENDDWFDTFCSKVAPCYVPSVSESCSTFFSQFSLPHVLTNNFIMFELNLAISSRKSIASGLDNISPLMLKHLPSNALDSLLVILNNILITQQIPPSWSTYRVIPIPKSNSNSSFRPIALSSSICKVFEYMLKSRLDWWLESNSFLSDNLFAFRKGVGTMECLSTLIGNIYHSINN</sequence>
<accession>A0A6G0U3H8</accession>
<dbReference type="EMBL" id="VYZN01000008">
    <property type="protein sequence ID" value="KAE9543493.1"/>
    <property type="molecule type" value="Genomic_DNA"/>
</dbReference>
<protein>
    <recommendedName>
        <fullName evidence="3">Reverse transcriptase domain-containing protein</fullName>
    </recommendedName>
</protein>
<proteinExistence type="predicted"/>